<dbReference type="EMBL" id="MU274900">
    <property type="protein sequence ID" value="KAI0094207.1"/>
    <property type="molecule type" value="Genomic_DNA"/>
</dbReference>
<reference evidence="1" key="1">
    <citation type="journal article" date="2021" name="Environ. Microbiol.">
        <title>Gene family expansions and transcriptome signatures uncover fungal adaptations to wood decay.</title>
        <authorList>
            <person name="Hage H."/>
            <person name="Miyauchi S."/>
            <person name="Viragh M."/>
            <person name="Drula E."/>
            <person name="Min B."/>
            <person name="Chaduli D."/>
            <person name="Navarro D."/>
            <person name="Favel A."/>
            <person name="Norest M."/>
            <person name="Lesage-Meessen L."/>
            <person name="Balint B."/>
            <person name="Merenyi Z."/>
            <person name="de Eugenio L."/>
            <person name="Morin E."/>
            <person name="Martinez A.T."/>
            <person name="Baldrian P."/>
            <person name="Stursova M."/>
            <person name="Martinez M.J."/>
            <person name="Novotny C."/>
            <person name="Magnuson J.K."/>
            <person name="Spatafora J.W."/>
            <person name="Maurice S."/>
            <person name="Pangilinan J."/>
            <person name="Andreopoulos W."/>
            <person name="LaButti K."/>
            <person name="Hundley H."/>
            <person name="Na H."/>
            <person name="Kuo A."/>
            <person name="Barry K."/>
            <person name="Lipzen A."/>
            <person name="Henrissat B."/>
            <person name="Riley R."/>
            <person name="Ahrendt S."/>
            <person name="Nagy L.G."/>
            <person name="Grigoriev I.V."/>
            <person name="Martin F."/>
            <person name="Rosso M.N."/>
        </authorList>
    </citation>
    <scope>NUCLEOTIDE SEQUENCE</scope>
    <source>
        <strain evidence="1">CBS 384.51</strain>
    </source>
</reference>
<sequence>MPIANDGVKYPLGRCTRVWKVVRLTDGKVNKSARGKVLKDSWVDEDREREGEILDRIKNQPEVEEDEDMKPAFDGLPLTAVASGDPSHTVRRADSVAESRISIVPTSVHLQQELSISRLEKRHYHILFAEECKPLLEETSLRTVFRALTEITDSLSLLHLTGCGWVHRDISCGNIMYHRESDAWKLSDVEFAKRLDVESAHEIQTGTANFMAVEVDKGNYLFGSTPSEPRALKGEHESVKAIARRMNQRRREGSPAPGGDERHMDTSVKLTKEKPFYYNPTHDLESLWWISVYFVINKGTSLAVTSDDMQATDKEYSGSPNCRGSMSLKEELPSCGEERELVDSTDSILSPTETSLTIGQRLYARKLFYNYLDRFLAMIIDESNEFDRKISKWPAHLRKICTGLIRLRRSLREHYIAIEQPEFVITNKVCNVTKLYKQFRESFAFVKKLLSEGDITVAPLPFDP</sequence>
<evidence type="ECO:0000313" key="1">
    <source>
        <dbReference type="EMBL" id="KAI0094207.1"/>
    </source>
</evidence>
<organism evidence="1 2">
    <name type="scientific">Irpex rosettiformis</name>
    <dbReference type="NCBI Taxonomy" id="378272"/>
    <lineage>
        <taxon>Eukaryota</taxon>
        <taxon>Fungi</taxon>
        <taxon>Dikarya</taxon>
        <taxon>Basidiomycota</taxon>
        <taxon>Agaricomycotina</taxon>
        <taxon>Agaricomycetes</taxon>
        <taxon>Polyporales</taxon>
        <taxon>Irpicaceae</taxon>
        <taxon>Irpex</taxon>
    </lineage>
</organism>
<dbReference type="Proteomes" id="UP001055072">
    <property type="component" value="Unassembled WGS sequence"/>
</dbReference>
<comment type="caution">
    <text evidence="1">The sequence shown here is derived from an EMBL/GenBank/DDBJ whole genome shotgun (WGS) entry which is preliminary data.</text>
</comment>
<protein>
    <submittedName>
        <fullName evidence="1">Uncharacterized protein</fullName>
    </submittedName>
</protein>
<proteinExistence type="predicted"/>
<name>A0ACB8UID1_9APHY</name>
<accession>A0ACB8UID1</accession>
<keyword evidence="2" id="KW-1185">Reference proteome</keyword>
<evidence type="ECO:0000313" key="2">
    <source>
        <dbReference type="Proteomes" id="UP001055072"/>
    </source>
</evidence>
<gene>
    <name evidence="1" type="ORF">BDY19DRAFT_1044128</name>
</gene>